<gene>
    <name evidence="1" type="ORF">MVEN_01176400</name>
</gene>
<organism evidence="1 2">
    <name type="scientific">Mycena venus</name>
    <dbReference type="NCBI Taxonomy" id="2733690"/>
    <lineage>
        <taxon>Eukaryota</taxon>
        <taxon>Fungi</taxon>
        <taxon>Dikarya</taxon>
        <taxon>Basidiomycota</taxon>
        <taxon>Agaricomycotina</taxon>
        <taxon>Agaricomycetes</taxon>
        <taxon>Agaricomycetidae</taxon>
        <taxon>Agaricales</taxon>
        <taxon>Marasmiineae</taxon>
        <taxon>Mycenaceae</taxon>
        <taxon>Mycena</taxon>
    </lineage>
</organism>
<sequence length="394" mass="43563">MTNTDSDNPDLNVVNVSTPPSAADFEVKTFDSKTGSITLVFGKFHLRSVRGNATQYYMVGENGSVARIDDDDAVQLGGYDGDLAIFNFVIQYSPSDVFTVPIIAHRDDLTTFERLSVDDAINIYVSEDLGPTAASVSRGILTLINTDSKNPDLTVVPANEPFPGAANFKVEVFDSKTGVIQLIYDDSPFKFRFRAVHNDPAQYHMVGKRDFARIDKNGSVQLDLEGGENLAIFSLVFQRPVGPTHRFNLTSLLATSFPNGRYRIRSKITGDDLLDHNLETYPLAIYPANSYPVQTMWNIARTANGHQISTAYSSLRYIQPAFVNQAGTLRTPPAVLRILSVPGSPGWYFIAIDTTSRPPLVLRNPHPKGTGNRHIPVVELNEHDEAQMWQFVPA</sequence>
<accession>A0A8H6Y2J4</accession>
<dbReference type="AlphaFoldDB" id="A0A8H6Y2J4"/>
<dbReference type="Proteomes" id="UP000620124">
    <property type="component" value="Unassembled WGS sequence"/>
</dbReference>
<proteinExistence type="predicted"/>
<comment type="caution">
    <text evidence="1">The sequence shown here is derived from an EMBL/GenBank/DDBJ whole genome shotgun (WGS) entry which is preliminary data.</text>
</comment>
<name>A0A8H6Y2J4_9AGAR</name>
<evidence type="ECO:0000313" key="1">
    <source>
        <dbReference type="EMBL" id="KAF7352133.1"/>
    </source>
</evidence>
<keyword evidence="2" id="KW-1185">Reference proteome</keyword>
<dbReference type="OrthoDB" id="10469251at2759"/>
<protein>
    <submittedName>
        <fullName evidence="1">Uncharacterized protein</fullName>
    </submittedName>
</protein>
<dbReference type="EMBL" id="JACAZI010000009">
    <property type="protein sequence ID" value="KAF7352133.1"/>
    <property type="molecule type" value="Genomic_DNA"/>
</dbReference>
<evidence type="ECO:0000313" key="2">
    <source>
        <dbReference type="Proteomes" id="UP000620124"/>
    </source>
</evidence>
<reference evidence="1" key="1">
    <citation type="submission" date="2020-05" db="EMBL/GenBank/DDBJ databases">
        <title>Mycena genomes resolve the evolution of fungal bioluminescence.</title>
        <authorList>
            <person name="Tsai I.J."/>
        </authorList>
    </citation>
    <scope>NUCLEOTIDE SEQUENCE</scope>
    <source>
        <strain evidence="1">CCC161011</strain>
    </source>
</reference>